<protein>
    <submittedName>
        <fullName evidence="8">Uncharacterized protein</fullName>
    </submittedName>
</protein>
<evidence type="ECO:0000256" key="6">
    <source>
        <dbReference type="SAM" id="SignalP"/>
    </source>
</evidence>
<name>A0A0K0FVP5_STRVS</name>
<keyword evidence="7" id="KW-1185">Reference proteome</keyword>
<reference evidence="7" key="1">
    <citation type="submission" date="2014-07" db="EMBL/GenBank/DDBJ databases">
        <authorList>
            <person name="Martin A.A"/>
            <person name="De Silva N."/>
        </authorList>
    </citation>
    <scope>NUCLEOTIDE SEQUENCE</scope>
</reference>
<dbReference type="Proteomes" id="UP000035680">
    <property type="component" value="Unassembled WGS sequence"/>
</dbReference>
<organism evidence="7 8">
    <name type="scientific">Strongyloides venezuelensis</name>
    <name type="common">Threadworm</name>
    <dbReference type="NCBI Taxonomy" id="75913"/>
    <lineage>
        <taxon>Eukaryota</taxon>
        <taxon>Metazoa</taxon>
        <taxon>Ecdysozoa</taxon>
        <taxon>Nematoda</taxon>
        <taxon>Chromadorea</taxon>
        <taxon>Rhabditida</taxon>
        <taxon>Tylenchina</taxon>
        <taxon>Panagrolaimomorpha</taxon>
        <taxon>Strongyloidoidea</taxon>
        <taxon>Strongyloididae</taxon>
        <taxon>Strongyloides</taxon>
    </lineage>
</organism>
<dbReference type="Pfam" id="PF08194">
    <property type="entry name" value="DIM"/>
    <property type="match status" value="1"/>
</dbReference>
<keyword evidence="5" id="KW-1015">Disulfide bond</keyword>
<evidence type="ECO:0000256" key="2">
    <source>
        <dbReference type="ARBA" id="ARBA00005379"/>
    </source>
</evidence>
<dbReference type="AlphaFoldDB" id="A0A0K0FVP5"/>
<sequence>MTLPSLEMKIIYLILTFAILFINAGIGKAVPDRVIIDGGCSKANCVAACDNIPGAFCLGDWTYWIFWEKSKCQCLVP</sequence>
<reference evidence="8" key="2">
    <citation type="submission" date="2015-08" db="UniProtKB">
        <authorList>
            <consortium name="WormBaseParasite"/>
        </authorList>
    </citation>
    <scope>IDENTIFICATION</scope>
</reference>
<evidence type="ECO:0000313" key="7">
    <source>
        <dbReference type="Proteomes" id="UP000035680"/>
    </source>
</evidence>
<dbReference type="WBParaSite" id="SVE_1641200.1">
    <property type="protein sequence ID" value="SVE_1641200.1"/>
    <property type="gene ID" value="SVE_1641200"/>
</dbReference>
<evidence type="ECO:0000256" key="4">
    <source>
        <dbReference type="ARBA" id="ARBA00022729"/>
    </source>
</evidence>
<keyword evidence="3" id="KW-0964">Secreted</keyword>
<dbReference type="GO" id="GO:0005576">
    <property type="term" value="C:extracellular region"/>
    <property type="evidence" value="ECO:0007669"/>
    <property type="project" value="UniProtKB-SubCell"/>
</dbReference>
<evidence type="ECO:0000256" key="5">
    <source>
        <dbReference type="ARBA" id="ARBA00023157"/>
    </source>
</evidence>
<accession>A0A0K0FVP5</accession>
<comment type="subcellular location">
    <subcellularLocation>
        <location evidence="1">Secreted</location>
    </subcellularLocation>
</comment>
<evidence type="ECO:0000256" key="3">
    <source>
        <dbReference type="ARBA" id="ARBA00022525"/>
    </source>
</evidence>
<proteinExistence type="inferred from homology"/>
<comment type="similarity">
    <text evidence="2">Belongs to the bomanin family.</text>
</comment>
<feature type="chain" id="PRO_5005330405" evidence="6">
    <location>
        <begin position="30"/>
        <end position="77"/>
    </location>
</feature>
<feature type="signal peptide" evidence="6">
    <location>
        <begin position="1"/>
        <end position="29"/>
    </location>
</feature>
<dbReference type="InterPro" id="IPR013172">
    <property type="entry name" value="Bomanin"/>
</dbReference>
<evidence type="ECO:0000256" key="1">
    <source>
        <dbReference type="ARBA" id="ARBA00004613"/>
    </source>
</evidence>
<evidence type="ECO:0000313" key="8">
    <source>
        <dbReference type="WBParaSite" id="SVE_1641200.1"/>
    </source>
</evidence>
<dbReference type="GO" id="GO:0006952">
    <property type="term" value="P:defense response"/>
    <property type="evidence" value="ECO:0007669"/>
    <property type="project" value="InterPro"/>
</dbReference>
<keyword evidence="4 6" id="KW-0732">Signal</keyword>